<evidence type="ECO:0000313" key="2">
    <source>
        <dbReference type="EMBL" id="VDP23399.1"/>
    </source>
</evidence>
<reference evidence="2 3" key="1">
    <citation type="submission" date="2018-11" db="EMBL/GenBank/DDBJ databases">
        <authorList>
            <consortium name="Pathogen Informatics"/>
        </authorList>
    </citation>
    <scope>NUCLEOTIDE SEQUENCE [LARGE SCALE GENOMIC DNA]</scope>
</reference>
<name>A0A183GFE1_HELPZ</name>
<accession>A0A183GFE1</accession>
<proteinExistence type="predicted"/>
<feature type="chain" id="PRO_5044552075" evidence="1">
    <location>
        <begin position="16"/>
        <end position="97"/>
    </location>
</feature>
<dbReference type="Proteomes" id="UP000050761">
    <property type="component" value="Unassembled WGS sequence"/>
</dbReference>
<keyword evidence="1" id="KW-0732">Signal</keyword>
<evidence type="ECO:0000256" key="1">
    <source>
        <dbReference type="SAM" id="SignalP"/>
    </source>
</evidence>
<sequence length="97" mass="10775">MKCLLLLSFVSMGNAFCCAPAFTTCCMAYQPPTIVGYQRWIHDQDFTILQREERGLGREYSIPNLFSATLESVMCEQGWEGIGVKVDGPAAAPHSLR</sequence>
<protein>
    <submittedName>
        <fullName evidence="4">Secreted protein</fullName>
    </submittedName>
</protein>
<dbReference type="AlphaFoldDB" id="A0A183GFE1"/>
<feature type="signal peptide" evidence="1">
    <location>
        <begin position="1"/>
        <end position="15"/>
    </location>
</feature>
<reference evidence="4" key="2">
    <citation type="submission" date="2019-09" db="UniProtKB">
        <authorList>
            <consortium name="WormBaseParasite"/>
        </authorList>
    </citation>
    <scope>IDENTIFICATION</scope>
</reference>
<evidence type="ECO:0000313" key="4">
    <source>
        <dbReference type="WBParaSite" id="HPBE_0002110801-mRNA-1"/>
    </source>
</evidence>
<dbReference type="WBParaSite" id="HPBE_0002110801-mRNA-1">
    <property type="protein sequence ID" value="HPBE_0002110801-mRNA-1"/>
    <property type="gene ID" value="HPBE_0002110801"/>
</dbReference>
<evidence type="ECO:0000313" key="3">
    <source>
        <dbReference type="Proteomes" id="UP000050761"/>
    </source>
</evidence>
<organism evidence="3 4">
    <name type="scientific">Heligmosomoides polygyrus</name>
    <name type="common">Parasitic roundworm</name>
    <dbReference type="NCBI Taxonomy" id="6339"/>
    <lineage>
        <taxon>Eukaryota</taxon>
        <taxon>Metazoa</taxon>
        <taxon>Ecdysozoa</taxon>
        <taxon>Nematoda</taxon>
        <taxon>Chromadorea</taxon>
        <taxon>Rhabditida</taxon>
        <taxon>Rhabditina</taxon>
        <taxon>Rhabditomorpha</taxon>
        <taxon>Strongyloidea</taxon>
        <taxon>Heligmosomidae</taxon>
        <taxon>Heligmosomoides</taxon>
    </lineage>
</organism>
<dbReference type="EMBL" id="UZAH01032705">
    <property type="protein sequence ID" value="VDP23399.1"/>
    <property type="molecule type" value="Genomic_DNA"/>
</dbReference>
<accession>A0A3P8FIY0</accession>
<keyword evidence="3" id="KW-1185">Reference proteome</keyword>
<gene>
    <name evidence="2" type="ORF">HPBE_LOCUS21108</name>
</gene>